<organism evidence="2">
    <name type="scientific">viral metagenome</name>
    <dbReference type="NCBI Taxonomy" id="1070528"/>
    <lineage>
        <taxon>unclassified sequences</taxon>
        <taxon>metagenomes</taxon>
        <taxon>organismal metagenomes</taxon>
    </lineage>
</organism>
<sequence length="50" mass="5561">MDNYMARPLEDKEIDCPACNKGIARMEIDGEEILDTCQTCGGTGRIKINQ</sequence>
<accession>A0A6M3LL03</accession>
<dbReference type="AlphaFoldDB" id="A0A6M3LL03"/>
<evidence type="ECO:0000313" key="2">
    <source>
        <dbReference type="EMBL" id="QJA95570.1"/>
    </source>
</evidence>
<gene>
    <name evidence="1" type="ORF">MM415A04694_0003</name>
    <name evidence="2" type="ORF">MM415B05282_0008</name>
</gene>
<reference evidence="2" key="1">
    <citation type="submission" date="2020-03" db="EMBL/GenBank/DDBJ databases">
        <title>The deep terrestrial virosphere.</title>
        <authorList>
            <person name="Holmfeldt K."/>
            <person name="Nilsson E."/>
            <person name="Simone D."/>
            <person name="Lopez-Fernandez M."/>
            <person name="Wu X."/>
            <person name="de Brujin I."/>
            <person name="Lundin D."/>
            <person name="Andersson A."/>
            <person name="Bertilsson S."/>
            <person name="Dopson M."/>
        </authorList>
    </citation>
    <scope>NUCLEOTIDE SEQUENCE</scope>
    <source>
        <strain evidence="1">MM415A04694</strain>
        <strain evidence="2">MM415B05282</strain>
    </source>
</reference>
<dbReference type="EMBL" id="MT141697">
    <property type="protein sequence ID" value="QJA69334.1"/>
    <property type="molecule type" value="Genomic_DNA"/>
</dbReference>
<proteinExistence type="predicted"/>
<protein>
    <submittedName>
        <fullName evidence="2">Uncharacterized protein</fullName>
    </submittedName>
</protein>
<dbReference type="EMBL" id="MT143325">
    <property type="protein sequence ID" value="QJA95570.1"/>
    <property type="molecule type" value="Genomic_DNA"/>
</dbReference>
<evidence type="ECO:0000313" key="1">
    <source>
        <dbReference type="EMBL" id="QJA69334.1"/>
    </source>
</evidence>
<name>A0A6M3LL03_9ZZZZ</name>